<dbReference type="GO" id="GO:0003676">
    <property type="term" value="F:nucleic acid binding"/>
    <property type="evidence" value="ECO:0007669"/>
    <property type="project" value="InterPro"/>
</dbReference>
<comment type="caution">
    <text evidence="2">The sequence shown here is derived from an EMBL/GenBank/DDBJ whole genome shotgun (WGS) entry which is preliminary data.</text>
</comment>
<dbReference type="GO" id="GO:0004523">
    <property type="term" value="F:RNA-DNA hybrid ribonuclease activity"/>
    <property type="evidence" value="ECO:0007669"/>
    <property type="project" value="InterPro"/>
</dbReference>
<name>A0A7J8SQN7_GOSDV</name>
<dbReference type="InterPro" id="IPR044730">
    <property type="entry name" value="RNase_H-like_dom_plant"/>
</dbReference>
<dbReference type="InterPro" id="IPR052929">
    <property type="entry name" value="RNase_H-like_EbsB-rel"/>
</dbReference>
<dbReference type="CDD" id="cd06222">
    <property type="entry name" value="RNase_H_like"/>
    <property type="match status" value="1"/>
</dbReference>
<dbReference type="Pfam" id="PF13456">
    <property type="entry name" value="RVT_3"/>
    <property type="match status" value="1"/>
</dbReference>
<dbReference type="PANTHER" id="PTHR47074">
    <property type="entry name" value="BNAC02G40300D PROTEIN"/>
    <property type="match status" value="1"/>
</dbReference>
<dbReference type="Gene3D" id="3.30.420.10">
    <property type="entry name" value="Ribonuclease H-like superfamily/Ribonuclease H"/>
    <property type="match status" value="1"/>
</dbReference>
<dbReference type="PANTHER" id="PTHR47074:SF61">
    <property type="entry name" value="RNASE H TYPE-1 DOMAIN-CONTAINING PROTEIN"/>
    <property type="match status" value="1"/>
</dbReference>
<evidence type="ECO:0000313" key="2">
    <source>
        <dbReference type="EMBL" id="MBA0628223.1"/>
    </source>
</evidence>
<sequence length="234" mass="26950">MPMILKEFFAFPSPWRKKRIGWSGVVKLEIELTATWELTEHVFRKCSFAIDVWTSLGIRGTLEENELQIKDWVMLEQGPDRNAWEKGWSPLRDPFVKINFDATFDKQYPDSICSRGPRLAIRFRVESGFLKVELEGDALMIIKKVQNQEEDRSILRAYIIDAKRLQKYFVSCRFKHIGKHANIKAHTLAKEGLKDGSETSLGEGSIKTTVRVIVKEWTVETKGSTGVQSFSHET</sequence>
<reference evidence="2 3" key="1">
    <citation type="journal article" date="2019" name="Genome Biol. Evol.">
        <title>Insights into the evolution of the New World diploid cottons (Gossypium, subgenus Houzingenia) based on genome sequencing.</title>
        <authorList>
            <person name="Grover C.E."/>
            <person name="Arick M.A. 2nd"/>
            <person name="Thrash A."/>
            <person name="Conover J.L."/>
            <person name="Sanders W.S."/>
            <person name="Peterson D.G."/>
            <person name="Frelichowski J.E."/>
            <person name="Scheffler J.A."/>
            <person name="Scheffler B.E."/>
            <person name="Wendel J.F."/>
        </authorList>
    </citation>
    <scope>NUCLEOTIDE SEQUENCE [LARGE SCALE GENOMIC DNA]</scope>
    <source>
        <strain evidence="2">27</strain>
        <tissue evidence="2">Leaf</tissue>
    </source>
</reference>
<keyword evidence="3" id="KW-1185">Reference proteome</keyword>
<gene>
    <name evidence="2" type="ORF">Godav_022987</name>
</gene>
<dbReference type="EMBL" id="JABFAC010000011">
    <property type="protein sequence ID" value="MBA0628223.1"/>
    <property type="molecule type" value="Genomic_DNA"/>
</dbReference>
<feature type="domain" description="RNase H type-1" evidence="1">
    <location>
        <begin position="120"/>
        <end position="191"/>
    </location>
</feature>
<dbReference type="Proteomes" id="UP000593561">
    <property type="component" value="Unassembled WGS sequence"/>
</dbReference>
<dbReference type="InterPro" id="IPR036397">
    <property type="entry name" value="RNaseH_sf"/>
</dbReference>
<proteinExistence type="predicted"/>
<evidence type="ECO:0000313" key="3">
    <source>
        <dbReference type="Proteomes" id="UP000593561"/>
    </source>
</evidence>
<organism evidence="2 3">
    <name type="scientific">Gossypium davidsonii</name>
    <name type="common">Davidson's cotton</name>
    <name type="synonym">Gossypium klotzschianum subsp. davidsonii</name>
    <dbReference type="NCBI Taxonomy" id="34287"/>
    <lineage>
        <taxon>Eukaryota</taxon>
        <taxon>Viridiplantae</taxon>
        <taxon>Streptophyta</taxon>
        <taxon>Embryophyta</taxon>
        <taxon>Tracheophyta</taxon>
        <taxon>Spermatophyta</taxon>
        <taxon>Magnoliopsida</taxon>
        <taxon>eudicotyledons</taxon>
        <taxon>Gunneridae</taxon>
        <taxon>Pentapetalae</taxon>
        <taxon>rosids</taxon>
        <taxon>malvids</taxon>
        <taxon>Malvales</taxon>
        <taxon>Malvaceae</taxon>
        <taxon>Malvoideae</taxon>
        <taxon>Gossypium</taxon>
    </lineage>
</organism>
<protein>
    <recommendedName>
        <fullName evidence="1">RNase H type-1 domain-containing protein</fullName>
    </recommendedName>
</protein>
<dbReference type="AlphaFoldDB" id="A0A7J8SQN7"/>
<evidence type="ECO:0000259" key="1">
    <source>
        <dbReference type="Pfam" id="PF13456"/>
    </source>
</evidence>
<accession>A0A7J8SQN7</accession>
<dbReference type="InterPro" id="IPR002156">
    <property type="entry name" value="RNaseH_domain"/>
</dbReference>